<reference evidence="2" key="1">
    <citation type="submission" date="2016-04" db="EMBL/GenBank/DDBJ databases">
        <title>The genome sequence project of a novel Fervidobacterium isolate from a hot spring in Thailand.</title>
        <authorList>
            <person name="Gonzalez J.M."/>
            <person name="Cuecas A."/>
            <person name="Kanoksilapatham W."/>
        </authorList>
    </citation>
    <scope>NUCLEOTIDE SEQUENCE [LARGE SCALE GENOMIC DNA]</scope>
    <source>
        <strain evidence="2">FC2004</strain>
    </source>
</reference>
<protein>
    <submittedName>
        <fullName evidence="1">Uncharacterized protein</fullName>
    </submittedName>
</protein>
<dbReference type="STRING" id="1008305.A4H02_07540"/>
<evidence type="ECO:0000313" key="2">
    <source>
        <dbReference type="Proteomes" id="UP000094570"/>
    </source>
</evidence>
<dbReference type="EMBL" id="LWAF01000012">
    <property type="protein sequence ID" value="ODN30023.1"/>
    <property type="molecule type" value="Genomic_DNA"/>
</dbReference>
<dbReference type="RefSeq" id="WP_069293564.1">
    <property type="nucleotide sequence ID" value="NZ_CP140110.1"/>
</dbReference>
<keyword evidence="2" id="KW-1185">Reference proteome</keyword>
<comment type="caution">
    <text evidence="1">The sequence shown here is derived from an EMBL/GenBank/DDBJ whole genome shotgun (WGS) entry which is preliminary data.</text>
</comment>
<dbReference type="AlphaFoldDB" id="A0A1E3G2E3"/>
<gene>
    <name evidence="1" type="ORF">A4H02_07540</name>
</gene>
<sequence length="85" mass="9645">MSLFRFLLSRKMHLDPGTTYFVSGSHIGDMYALAGLARRLKKEHGIQKFGIVSVGKLKKIAEMFDGIDEYLIGNRHILDLVTKIH</sequence>
<organism evidence="1 2">
    <name type="scientific">Fervidobacterium thailandense</name>
    <dbReference type="NCBI Taxonomy" id="1008305"/>
    <lineage>
        <taxon>Bacteria</taxon>
        <taxon>Thermotogati</taxon>
        <taxon>Thermotogota</taxon>
        <taxon>Thermotogae</taxon>
        <taxon>Thermotogales</taxon>
        <taxon>Fervidobacteriaceae</taxon>
        <taxon>Fervidobacterium</taxon>
    </lineage>
</organism>
<name>A0A1E3G2E3_9BACT</name>
<dbReference type="Proteomes" id="UP000094570">
    <property type="component" value="Unassembled WGS sequence"/>
</dbReference>
<accession>A0A1E3G2E3</accession>
<evidence type="ECO:0000313" key="1">
    <source>
        <dbReference type="EMBL" id="ODN30023.1"/>
    </source>
</evidence>
<proteinExistence type="predicted"/>